<dbReference type="PROSITE" id="PS50088">
    <property type="entry name" value="ANK_REPEAT"/>
    <property type="match status" value="3"/>
</dbReference>
<dbReference type="EnsemblMetazoa" id="ASTEI09266-RA">
    <property type="protein sequence ID" value="ASTEI09266-PA"/>
    <property type="gene ID" value="ASTEI09266"/>
</dbReference>
<evidence type="ECO:0000256" key="1">
    <source>
        <dbReference type="ARBA" id="ARBA00022737"/>
    </source>
</evidence>
<dbReference type="VEuPathDB" id="VectorBase:ASTE002627"/>
<reference evidence="4" key="1">
    <citation type="journal article" date="2014" name="Genome Biol.">
        <title>Genome analysis of a major urban malaria vector mosquito, Anopheles stephensi.</title>
        <authorList>
            <person name="Jiang X."/>
            <person name="Peery A."/>
            <person name="Hall A.B."/>
            <person name="Sharma A."/>
            <person name="Chen X.G."/>
            <person name="Waterhouse R.M."/>
            <person name="Komissarov A."/>
            <person name="Riehle M.M."/>
            <person name="Shouche Y."/>
            <person name="Sharakhova M.V."/>
            <person name="Lawson D."/>
            <person name="Pakpour N."/>
            <person name="Arensburger P."/>
            <person name="Davidson V.L."/>
            <person name="Eiglmeier K."/>
            <person name="Emrich S."/>
            <person name="George P."/>
            <person name="Kennedy R.C."/>
            <person name="Mane S.P."/>
            <person name="Maslen G."/>
            <person name="Oringanje C."/>
            <person name="Qi Y."/>
            <person name="Settlage R."/>
            <person name="Tojo M."/>
            <person name="Tubio J.M."/>
            <person name="Unger M.F."/>
            <person name="Wang B."/>
            <person name="Vernick K.D."/>
            <person name="Ribeiro J.M."/>
            <person name="James A.A."/>
            <person name="Michel K."/>
            <person name="Riehle M.A."/>
            <person name="Luckhart S."/>
            <person name="Sharakhov I.V."/>
            <person name="Tu Z."/>
        </authorList>
    </citation>
    <scope>NUCLEOTIDE SEQUENCE [LARGE SCALE GENOMIC DNA]</scope>
    <source>
        <strain evidence="4">Indian</strain>
    </source>
</reference>
<dbReference type="Gene3D" id="1.25.40.20">
    <property type="entry name" value="Ankyrin repeat-containing domain"/>
    <property type="match status" value="4"/>
</dbReference>
<evidence type="ECO:0000256" key="2">
    <source>
        <dbReference type="ARBA" id="ARBA00023043"/>
    </source>
</evidence>
<name>A0A182YLD0_ANOST</name>
<dbReference type="AlphaFoldDB" id="A0A182YLD0"/>
<dbReference type="Pfam" id="PF00023">
    <property type="entry name" value="Ank"/>
    <property type="match status" value="1"/>
</dbReference>
<dbReference type="Proteomes" id="UP000076408">
    <property type="component" value="Unassembled WGS sequence"/>
</dbReference>
<evidence type="ECO:0000313" key="3">
    <source>
        <dbReference type="EnsemblMetazoa" id="ASTEI09266-PA"/>
    </source>
</evidence>
<dbReference type="STRING" id="30069.A0A182YLD0"/>
<evidence type="ECO:0008006" key="5">
    <source>
        <dbReference type="Google" id="ProtNLM"/>
    </source>
</evidence>
<dbReference type="SMART" id="SM00248">
    <property type="entry name" value="ANK"/>
    <property type="match status" value="11"/>
</dbReference>
<dbReference type="PROSITE" id="PS50297">
    <property type="entry name" value="ANK_REP_REGION"/>
    <property type="match status" value="2"/>
</dbReference>
<organism evidence="3 4">
    <name type="scientific">Anopheles stephensi</name>
    <name type="common">Indo-Pakistan malaria mosquito</name>
    <dbReference type="NCBI Taxonomy" id="30069"/>
    <lineage>
        <taxon>Eukaryota</taxon>
        <taxon>Metazoa</taxon>
        <taxon>Ecdysozoa</taxon>
        <taxon>Arthropoda</taxon>
        <taxon>Hexapoda</taxon>
        <taxon>Insecta</taxon>
        <taxon>Pterygota</taxon>
        <taxon>Neoptera</taxon>
        <taxon>Endopterygota</taxon>
        <taxon>Diptera</taxon>
        <taxon>Nematocera</taxon>
        <taxon>Culicoidea</taxon>
        <taxon>Culicidae</taxon>
        <taxon>Anophelinae</taxon>
        <taxon>Anopheles</taxon>
    </lineage>
</organism>
<reference evidence="3" key="2">
    <citation type="submission" date="2020-05" db="UniProtKB">
        <authorList>
            <consortium name="EnsemblMetazoa"/>
        </authorList>
    </citation>
    <scope>IDENTIFICATION</scope>
    <source>
        <strain evidence="3">Indian</strain>
    </source>
</reference>
<keyword evidence="1" id="KW-0677">Repeat</keyword>
<dbReference type="PANTHER" id="PTHR24198:SF165">
    <property type="entry name" value="ANKYRIN REPEAT-CONTAINING PROTEIN-RELATED"/>
    <property type="match status" value="1"/>
</dbReference>
<dbReference type="InterPro" id="IPR002110">
    <property type="entry name" value="Ankyrin_rpt"/>
</dbReference>
<dbReference type="VEuPathDB" id="VectorBase:ASTEI20_038673"/>
<dbReference type="OMA" id="TIQHQFL"/>
<dbReference type="VEuPathDB" id="VectorBase:ASTEI09266"/>
<proteinExistence type="predicted"/>
<evidence type="ECO:0000313" key="4">
    <source>
        <dbReference type="Proteomes" id="UP000076408"/>
    </source>
</evidence>
<dbReference type="SUPFAM" id="SSF48403">
    <property type="entry name" value="Ankyrin repeat"/>
    <property type="match status" value="3"/>
</dbReference>
<keyword evidence="4" id="KW-1185">Reference proteome</keyword>
<keyword evidence="2" id="KW-0040">ANK repeat</keyword>
<sequence length="897" mass="102263">MYSAKYRPDCFKGFPLHRAAASGSREKCEQLLSGGANPFQPTPAGWTALHAAIANKAEHVVDLLLDRYEQEWTIVRQTIQHQFLWKAEQTSWKSRPILIAWTEEECAAAANVSSSCPAGIPLNLQVFVLLQTPNHGHRFIALDVCNRSKWFDIIRLIGRLLPNGVLSLDRADMRQDVENYLLLACALSTKEIVVKLVSRGGASLNVGSGTQGRTPLMAAVERMRKDVLDLLMTKFADRVDPCARDRSNLTVLHQMMHRQHPGMTELMINYMLTYCTTKLRESKSVALSRIFAYDSPDCKSQNFWNFIRSAPMKQLCEKYIRLCQMDVRTPLSDCTTLAALIMRETALQYCFEQIEQNLELLQLPESYSHLNVLHLLIRHKQLPFVEGLYRKHGSYVREMLEVVDNDSAYELLRQLVYSKDEKGVLFLFNYHREFYVKDVAKLRQVTVSQNDCPYSSYGKLFEIIVEAVPELREAVDTRKQSNEARATDFYEDLRQLHDHFAKTVTRLEANGKRLDDYTDTNRRTFLHAAVSWGAKDLVEKLLARDMDVMQVDAYGCLPIHLVYRRESIFQMLLSKNESAQLAYVKQDSGHNLLHISCSNGLEGAVLKQLVDHGMDVNGPTPDGDLPLSLAACCATVTFLLENGARIDLLSGDMLSRGLKHTNYCAAIALIPRLMDLSWFRDSAYIYLLWMVGTQCRDFFSCSNQTFLETHPDIRRVLFDSLYAHSKEQTAELFSRVCHNSIPCCVRWFLEYGYEIDYDHPYWGQSTPLLALFSYIECDINEQVQMIERLLEKPIDVNAANDFGRTALMTLANGMGWRRNCNQLQPALASLLVKRGAKLDVQDAEGKTALHHAFEGEQWEMVEFLVENGANLTLKSKCGRLACEMVPAVKRSLFGFVR</sequence>
<protein>
    <recommendedName>
        <fullName evidence="5">SOCS box domain-containing protein</fullName>
    </recommendedName>
</protein>
<accession>A0A182YLD0</accession>
<dbReference type="InterPro" id="IPR036770">
    <property type="entry name" value="Ankyrin_rpt-contain_sf"/>
</dbReference>
<dbReference type="PANTHER" id="PTHR24198">
    <property type="entry name" value="ANKYRIN REPEAT AND PROTEIN KINASE DOMAIN-CONTAINING PROTEIN"/>
    <property type="match status" value="1"/>
</dbReference>
<dbReference type="Pfam" id="PF12796">
    <property type="entry name" value="Ank_2"/>
    <property type="match status" value="3"/>
</dbReference>